<gene>
    <name evidence="1" type="ORF">NIES806_10450</name>
</gene>
<dbReference type="SUPFAM" id="SSF56112">
    <property type="entry name" value="Protein kinase-like (PK-like)"/>
    <property type="match status" value="1"/>
</dbReference>
<dbReference type="EMBL" id="AP018316">
    <property type="protein sequence ID" value="BAZ84851.1"/>
    <property type="molecule type" value="Genomic_DNA"/>
</dbReference>
<keyword evidence="2" id="KW-1185">Reference proteome</keyword>
<dbReference type="InterPro" id="IPR011009">
    <property type="entry name" value="Kinase-like_dom_sf"/>
</dbReference>
<proteinExistence type="predicted"/>
<protein>
    <submittedName>
        <fullName evidence="1">Aminoglycoside phosphotransferase</fullName>
    </submittedName>
</protein>
<evidence type="ECO:0000313" key="1">
    <source>
        <dbReference type="EMBL" id="BAZ84851.1"/>
    </source>
</evidence>
<dbReference type="PROSITE" id="PS00108">
    <property type="entry name" value="PROTEIN_KINASE_ST"/>
    <property type="match status" value="1"/>
</dbReference>
<dbReference type="Gene3D" id="3.90.1200.10">
    <property type="match status" value="1"/>
</dbReference>
<dbReference type="Proteomes" id="UP000218702">
    <property type="component" value="Chromosome"/>
</dbReference>
<keyword evidence="1" id="KW-0808">Transferase</keyword>
<evidence type="ECO:0000313" key="2">
    <source>
        <dbReference type="Proteomes" id="UP000218702"/>
    </source>
</evidence>
<dbReference type="InterPro" id="IPR008271">
    <property type="entry name" value="Ser/Thr_kinase_AS"/>
</dbReference>
<organism evidence="1 2">
    <name type="scientific">Dolichospermum compactum NIES-806</name>
    <dbReference type="NCBI Taxonomy" id="1973481"/>
    <lineage>
        <taxon>Bacteria</taxon>
        <taxon>Bacillati</taxon>
        <taxon>Cyanobacteriota</taxon>
        <taxon>Cyanophyceae</taxon>
        <taxon>Nostocales</taxon>
        <taxon>Aphanizomenonaceae</taxon>
        <taxon>Dolichospermum</taxon>
        <taxon>Dolichospermum compactum</taxon>
    </lineage>
</organism>
<dbReference type="AlphaFoldDB" id="A0A1Z4UZY4"/>
<dbReference type="KEGG" id="dcm:NIES806_10450"/>
<name>A0A1Z4UZY4_9CYAN</name>
<dbReference type="GO" id="GO:0004672">
    <property type="term" value="F:protein kinase activity"/>
    <property type="evidence" value="ECO:0007669"/>
    <property type="project" value="InterPro"/>
</dbReference>
<reference evidence="1 2" key="1">
    <citation type="submission" date="2017-06" db="EMBL/GenBank/DDBJ databases">
        <title>Genome sequencing of cyanobaciteial culture collection at National Institute for Environmental Studies (NIES).</title>
        <authorList>
            <person name="Hirose Y."/>
            <person name="Shimura Y."/>
            <person name="Fujisawa T."/>
            <person name="Nakamura Y."/>
            <person name="Kawachi M."/>
        </authorList>
    </citation>
    <scope>NUCLEOTIDE SEQUENCE [LARGE SCALE GENOMIC DNA]</scope>
    <source>
        <strain evidence="1 2">NIES-806</strain>
    </source>
</reference>
<sequence length="396" mass="44935">MHILLSFEIMPFLISSSNVFNYLIENKICQPEEQSLSKIELKSAKNFNLLISLSDGHQLLVKQERYDRNGKTLGEFIDEWKVHDFCQKFPETSHLRASLSEVIHFDLENSIIVFNYLNNYQDLAEFYAKNQDFSPEISQSVGTTIAAIHSLTINNQSYQNFLGNSLIFQNITKGLDRITPQIFGQLPADGLKFFALYQRYDNLGKAIAQLNQAFTPCCLIHNDLKLNNILLSLNWETEIEEKLPGNKNIVRLIDWERGNWGDPANDLGTIIASYLQIWLYSIVSSKTIPIEECLRLAAIPLSMIQPSLSTLVTAYLTTFPEILELRPDFLELVMQFSGLALIKAIQARLQHEKTFDNSGICILQVAKSLLCRPQASIPTILGMELSTITARNLSLV</sequence>
<dbReference type="Pfam" id="PF01633">
    <property type="entry name" value="Choline_kinase"/>
    <property type="match status" value="1"/>
</dbReference>
<accession>A0A1Z4UZY4</accession>